<accession>A0A9W7G962</accession>
<evidence type="ECO:0000313" key="2">
    <source>
        <dbReference type="Proteomes" id="UP001165065"/>
    </source>
</evidence>
<organism evidence="1 2">
    <name type="scientific">Triparma columacea</name>
    <dbReference type="NCBI Taxonomy" id="722753"/>
    <lineage>
        <taxon>Eukaryota</taxon>
        <taxon>Sar</taxon>
        <taxon>Stramenopiles</taxon>
        <taxon>Ochrophyta</taxon>
        <taxon>Bolidophyceae</taxon>
        <taxon>Parmales</taxon>
        <taxon>Triparmaceae</taxon>
        <taxon>Triparma</taxon>
    </lineage>
</organism>
<evidence type="ECO:0000313" key="1">
    <source>
        <dbReference type="EMBL" id="GMI40532.1"/>
    </source>
</evidence>
<proteinExistence type="predicted"/>
<protein>
    <submittedName>
        <fullName evidence="1">Uncharacterized protein</fullName>
    </submittedName>
</protein>
<dbReference type="OrthoDB" id="276989at2759"/>
<comment type="caution">
    <text evidence="1">The sequence shown here is derived from an EMBL/GenBank/DDBJ whole genome shotgun (WGS) entry which is preliminary data.</text>
</comment>
<dbReference type="AlphaFoldDB" id="A0A9W7G962"/>
<reference evidence="2" key="1">
    <citation type="journal article" date="2023" name="Commun. Biol.">
        <title>Genome analysis of Parmales, the sister group of diatoms, reveals the evolutionary specialization of diatoms from phago-mixotrophs to photoautotrophs.</title>
        <authorList>
            <person name="Ban H."/>
            <person name="Sato S."/>
            <person name="Yoshikawa S."/>
            <person name="Yamada K."/>
            <person name="Nakamura Y."/>
            <person name="Ichinomiya M."/>
            <person name="Sato N."/>
            <person name="Blanc-Mathieu R."/>
            <person name="Endo H."/>
            <person name="Kuwata A."/>
            <person name="Ogata H."/>
        </authorList>
    </citation>
    <scope>NUCLEOTIDE SEQUENCE [LARGE SCALE GENOMIC DNA]</scope>
</reference>
<dbReference type="EMBL" id="BRYA01000131">
    <property type="protein sequence ID" value="GMI40532.1"/>
    <property type="molecule type" value="Genomic_DNA"/>
</dbReference>
<keyword evidence="2" id="KW-1185">Reference proteome</keyword>
<dbReference type="Proteomes" id="UP001165065">
    <property type="component" value="Unassembled WGS sequence"/>
</dbReference>
<sequence length="334" mass="35869">MAEVWLREEREGAASEPFDVIVMTHLDDGVRSLGIIDHHAAREAALAKLELEAVALEADAGCADAYATLDMRTTAMDDGAHSRGHDGSQILSLSPILDSLQVPVFQSDFPTVQTYPSKLRTYIPTFVNFIDYITVGPGATKNGNAAVGFATGDTLKLINKSLSVSLRYEVGRIYAAVERLDKAASIDDPEETVNAYGSLLLHVDRFYKAAGIYPFYNPVATNEVYYEGFKKEQLVYDKGEGGKGKEGNAAGLKDLVVVVGGQSMGRTGTVVGIMSGSGNRIVKLDELGGTGGPMGGVREIEVVKIDDCKRRVGDVEDDAVFGDNRRTAKKGGRK</sequence>
<name>A0A9W7G962_9STRA</name>
<gene>
    <name evidence="1" type="ORF">TrCOL_g9710</name>
</gene>